<comment type="caution">
    <text evidence="1">The sequence shown here is derived from an EMBL/GenBank/DDBJ whole genome shotgun (WGS) entry which is preliminary data.</text>
</comment>
<dbReference type="Proteomes" id="UP001165082">
    <property type="component" value="Unassembled WGS sequence"/>
</dbReference>
<keyword evidence="2" id="KW-1185">Reference proteome</keyword>
<gene>
    <name evidence="1" type="ORF">TrRE_jg5944</name>
</gene>
<protein>
    <submittedName>
        <fullName evidence="1">Uncharacterized protein</fullName>
    </submittedName>
</protein>
<proteinExistence type="predicted"/>
<sequence>MDDAIDVDSMPQEVSDQLVHIRKLGPMADGFIAELNELYNVLVWSNEQAMDTERKIEEIYGEIHFSREQVVASNRVEEEVRKMKGCNCLGGSGAGWGVGWGGVG</sequence>
<dbReference type="AlphaFoldDB" id="A0A9W7KTN3"/>
<dbReference type="OrthoDB" id="10635053at2759"/>
<dbReference type="EMBL" id="BRXZ01000405">
    <property type="protein sequence ID" value="GMI11089.1"/>
    <property type="molecule type" value="Genomic_DNA"/>
</dbReference>
<evidence type="ECO:0000313" key="2">
    <source>
        <dbReference type="Proteomes" id="UP001165082"/>
    </source>
</evidence>
<organism evidence="1 2">
    <name type="scientific">Triparma retinervis</name>
    <dbReference type="NCBI Taxonomy" id="2557542"/>
    <lineage>
        <taxon>Eukaryota</taxon>
        <taxon>Sar</taxon>
        <taxon>Stramenopiles</taxon>
        <taxon>Ochrophyta</taxon>
        <taxon>Bolidophyceae</taxon>
        <taxon>Parmales</taxon>
        <taxon>Triparmaceae</taxon>
        <taxon>Triparma</taxon>
    </lineage>
</organism>
<accession>A0A9W7KTN3</accession>
<reference evidence="1" key="1">
    <citation type="submission" date="2022-07" db="EMBL/GenBank/DDBJ databases">
        <title>Genome analysis of Parmales, a sister group of diatoms, reveals the evolutionary specialization of diatoms from phago-mixotrophs to photoautotrophs.</title>
        <authorList>
            <person name="Ban H."/>
            <person name="Sato S."/>
            <person name="Yoshikawa S."/>
            <person name="Kazumasa Y."/>
            <person name="Nakamura Y."/>
            <person name="Ichinomiya M."/>
            <person name="Saitoh K."/>
            <person name="Sato N."/>
            <person name="Blanc-Mathieu R."/>
            <person name="Endo H."/>
            <person name="Kuwata A."/>
            <person name="Ogata H."/>
        </authorList>
    </citation>
    <scope>NUCLEOTIDE SEQUENCE</scope>
</reference>
<name>A0A9W7KTN3_9STRA</name>
<evidence type="ECO:0000313" key="1">
    <source>
        <dbReference type="EMBL" id="GMI11089.1"/>
    </source>
</evidence>